<evidence type="ECO:0000313" key="5">
    <source>
        <dbReference type="Proteomes" id="UP001174909"/>
    </source>
</evidence>
<organism evidence="4 5">
    <name type="scientific">Geodia barretti</name>
    <name type="common">Barrett's horny sponge</name>
    <dbReference type="NCBI Taxonomy" id="519541"/>
    <lineage>
        <taxon>Eukaryota</taxon>
        <taxon>Metazoa</taxon>
        <taxon>Porifera</taxon>
        <taxon>Demospongiae</taxon>
        <taxon>Heteroscleromorpha</taxon>
        <taxon>Tetractinellida</taxon>
        <taxon>Astrophorina</taxon>
        <taxon>Geodiidae</taxon>
        <taxon>Geodia</taxon>
    </lineage>
</organism>
<feature type="region of interest" description="Disordered" evidence="2">
    <location>
        <begin position="283"/>
        <end position="302"/>
    </location>
</feature>
<dbReference type="GO" id="GO:0016197">
    <property type="term" value="P:endosomal transport"/>
    <property type="evidence" value="ECO:0007669"/>
    <property type="project" value="TreeGrafter"/>
</dbReference>
<feature type="region of interest" description="Disordered" evidence="2">
    <location>
        <begin position="397"/>
        <end position="436"/>
    </location>
</feature>
<dbReference type="Gene3D" id="1.20.1050.80">
    <property type="entry name" value="VPS9 domain"/>
    <property type="match status" value="1"/>
</dbReference>
<dbReference type="InterPro" id="IPR059093">
    <property type="entry name" value="HA_Alsin"/>
</dbReference>
<accession>A0AA35TNT2</accession>
<evidence type="ECO:0000256" key="1">
    <source>
        <dbReference type="ARBA" id="ARBA00022737"/>
    </source>
</evidence>
<feature type="compositionally biased region" description="Basic and acidic residues" evidence="2">
    <location>
        <begin position="422"/>
        <end position="431"/>
    </location>
</feature>
<dbReference type="GO" id="GO:0005737">
    <property type="term" value="C:cytoplasm"/>
    <property type="evidence" value="ECO:0007669"/>
    <property type="project" value="TreeGrafter"/>
</dbReference>
<proteinExistence type="predicted"/>
<dbReference type="GO" id="GO:0031267">
    <property type="term" value="F:small GTPase binding"/>
    <property type="evidence" value="ECO:0007669"/>
    <property type="project" value="TreeGrafter"/>
</dbReference>
<comment type="caution">
    <text evidence="4">The sequence shown here is derived from an EMBL/GenBank/DDBJ whole genome shotgun (WGS) entry which is preliminary data.</text>
</comment>
<name>A0AA35TNT2_GEOBA</name>
<dbReference type="InterPro" id="IPR003409">
    <property type="entry name" value="MORN"/>
</dbReference>
<dbReference type="SUPFAM" id="SSF82185">
    <property type="entry name" value="Histone H3 K4-specific methyltransferase SET7/9 N-terminal domain"/>
    <property type="match status" value="1"/>
</dbReference>
<dbReference type="EMBL" id="CASHTH010003860">
    <property type="protein sequence ID" value="CAI8050377.1"/>
    <property type="molecule type" value="Genomic_DNA"/>
</dbReference>
<evidence type="ECO:0000256" key="2">
    <source>
        <dbReference type="SAM" id="MobiDB-lite"/>
    </source>
</evidence>
<feature type="domain" description="VPS9" evidence="3">
    <location>
        <begin position="572"/>
        <end position="716"/>
    </location>
</feature>
<dbReference type="SMART" id="SM00698">
    <property type="entry name" value="MORN"/>
    <property type="match status" value="5"/>
</dbReference>
<keyword evidence="1" id="KW-0677">Repeat</keyword>
<gene>
    <name evidence="4" type="ORF">GBAR_LOCUS27667</name>
</gene>
<dbReference type="InterPro" id="IPR037191">
    <property type="entry name" value="VPS9_dom_sf"/>
</dbReference>
<dbReference type="Pfam" id="PF26202">
    <property type="entry name" value="HA_Alsin"/>
    <property type="match status" value="1"/>
</dbReference>
<dbReference type="PANTHER" id="PTHR46089:SF2">
    <property type="entry name" value="ALSIN HOMOLOG"/>
    <property type="match status" value="1"/>
</dbReference>
<protein>
    <submittedName>
        <fullName evidence="4">Alsin homolog</fullName>
    </submittedName>
</protein>
<feature type="non-terminal residue" evidence="4">
    <location>
        <position position="1"/>
    </location>
</feature>
<dbReference type="AlphaFoldDB" id="A0AA35TNT2"/>
<dbReference type="PROSITE" id="PS51205">
    <property type="entry name" value="VPS9"/>
    <property type="match status" value="1"/>
</dbReference>
<reference evidence="4" key="1">
    <citation type="submission" date="2023-03" db="EMBL/GenBank/DDBJ databases">
        <authorList>
            <person name="Steffen K."/>
            <person name="Cardenas P."/>
        </authorList>
    </citation>
    <scope>NUCLEOTIDE SEQUENCE</scope>
</reference>
<dbReference type="Gene3D" id="2.20.110.10">
    <property type="entry name" value="Histone H3 K4-specific methyltransferase SET7/9 N-terminal domain"/>
    <property type="match status" value="1"/>
</dbReference>
<sequence length="716" mass="79669">VLSACSGEFSQESTGVLYKGKFSKGLFHGSGEMLWFSERDWRKKYIGDFRNGHMHGHGEMKYSDGHIYIGQWGRGERWGFGRMEETSRRNSLYTGGWEADRRSGYGVYEDKMRHERYLGMWSDGVKSGPGMFVTSTGSYGEAIFSAGSIAAGNEGFLIDSNGQSFTGKLGPDLKLCGKGKLVLTNGVTIDGSFGGKWLKRIEIHKGVLEDLTLQQEGELLGSNTKELQIAKLDRRIGTCTVLASNKWQPVFAECENSLGFSGNAANDSYAAWSRLASNSAKKSKRFTREAQRRSNSLDSNMRRTVRVPVELIPLERARTMTTSDMNTALGMSVVRSTVALSKHLSLSNSALHENPPSPPLSLHHHNMSSSLELLDISRPLHLEKSLSCSPQRVQHHLAVPPPRDMSPYAPHADASPCSSTSSEKERPHSAPEDEVSMQVEEVQQSTDVKQEIQKYLDQAFNTDKHPLGTLMQRLEIVYKASYGGIGANKYLLPHAIAETHSLIQRIHGIVRILFPMLSGGDQNVSSAGFTKVEGFTDPDDYVDIESGYDLLHPLVFTRLFPTLITLYVLHHEDTDTCYQRGLDFLRSMDEDRVAAFIRFPEHLCKRVTGMDTDREILKAVEGASNSLRVISSLFTPGEFLTSFRNAFTQLSTIEQLTGDFLLPAIVLVLVKANVPHLGAYLHFLTDFAHTEPADEYTLVTYEAAYNFIRQNAPGSF</sequence>
<keyword evidence="5" id="KW-1185">Reference proteome</keyword>
<dbReference type="SUPFAM" id="SSF109993">
    <property type="entry name" value="VPS9 domain"/>
    <property type="match status" value="1"/>
</dbReference>
<evidence type="ECO:0000259" key="3">
    <source>
        <dbReference type="PROSITE" id="PS51205"/>
    </source>
</evidence>
<dbReference type="GO" id="GO:0005085">
    <property type="term" value="F:guanyl-nucleotide exchange factor activity"/>
    <property type="evidence" value="ECO:0007669"/>
    <property type="project" value="TreeGrafter"/>
</dbReference>
<dbReference type="InterPro" id="IPR003123">
    <property type="entry name" value="VPS9"/>
</dbReference>
<dbReference type="InterPro" id="IPR051984">
    <property type="entry name" value="Alsin"/>
</dbReference>
<dbReference type="PANTHER" id="PTHR46089">
    <property type="entry name" value="ALSIN HOMOLOG"/>
    <property type="match status" value="1"/>
</dbReference>
<dbReference type="Proteomes" id="UP001174909">
    <property type="component" value="Unassembled WGS sequence"/>
</dbReference>
<dbReference type="Pfam" id="PF02204">
    <property type="entry name" value="VPS9"/>
    <property type="match status" value="1"/>
</dbReference>
<evidence type="ECO:0000313" key="4">
    <source>
        <dbReference type="EMBL" id="CAI8050377.1"/>
    </source>
</evidence>
<dbReference type="Pfam" id="PF02493">
    <property type="entry name" value="MORN"/>
    <property type="match status" value="5"/>
</dbReference>